<proteinExistence type="predicted"/>
<evidence type="ECO:0000256" key="1">
    <source>
        <dbReference type="SAM" id="Coils"/>
    </source>
</evidence>
<comment type="caution">
    <text evidence="2">The sequence shown here is derived from an EMBL/GenBank/DDBJ whole genome shotgun (WGS) entry which is preliminary data.</text>
</comment>
<evidence type="ECO:0000313" key="3">
    <source>
        <dbReference type="Proteomes" id="UP000316360"/>
    </source>
</evidence>
<gene>
    <name evidence="2" type="ORF">E3J84_04450</name>
</gene>
<dbReference type="AlphaFoldDB" id="A0A523RWT9"/>
<name>A0A523RWT9_UNCAE</name>
<sequence length="70" mass="8255">MELGKFEVLENKIRRLVEDYSQMAERNMRLEDKLEARRKETGKLNEKKAVAARKAKRLIKVLDELKLPGE</sequence>
<protein>
    <submittedName>
        <fullName evidence="2">Uncharacterized protein</fullName>
    </submittedName>
</protein>
<feature type="coiled-coil region" evidence="1">
    <location>
        <begin position="6"/>
        <end position="47"/>
    </location>
</feature>
<keyword evidence="1" id="KW-0175">Coiled coil</keyword>
<evidence type="ECO:0000313" key="2">
    <source>
        <dbReference type="EMBL" id="TET10101.1"/>
    </source>
</evidence>
<dbReference type="EMBL" id="SOKJ01000246">
    <property type="protein sequence ID" value="TET10101.1"/>
    <property type="molecule type" value="Genomic_DNA"/>
</dbReference>
<accession>A0A523RWT9</accession>
<reference evidence="2 3" key="1">
    <citation type="submission" date="2019-03" db="EMBL/GenBank/DDBJ databases">
        <title>Metabolic potential of uncultured bacteria and archaea associated with petroleum seepage in deep-sea sediments.</title>
        <authorList>
            <person name="Dong X."/>
            <person name="Hubert C."/>
        </authorList>
    </citation>
    <scope>NUCLEOTIDE SEQUENCE [LARGE SCALE GENOMIC DNA]</scope>
    <source>
        <strain evidence="2">E44_bin7</strain>
    </source>
</reference>
<organism evidence="2 3">
    <name type="scientific">Aerophobetes bacterium</name>
    <dbReference type="NCBI Taxonomy" id="2030807"/>
    <lineage>
        <taxon>Bacteria</taxon>
        <taxon>Candidatus Aerophobota</taxon>
    </lineage>
</organism>
<dbReference type="Proteomes" id="UP000316360">
    <property type="component" value="Unassembled WGS sequence"/>
</dbReference>